<evidence type="ECO:0000256" key="4">
    <source>
        <dbReference type="ARBA" id="ARBA00022989"/>
    </source>
</evidence>
<feature type="transmembrane region" description="Helical" evidence="6">
    <location>
        <begin position="36"/>
        <end position="54"/>
    </location>
</feature>
<organism evidence="7 8">
    <name type="scientific">Natrarchaeobaculum aegyptiacum</name>
    <dbReference type="NCBI Taxonomy" id="745377"/>
    <lineage>
        <taxon>Archaea</taxon>
        <taxon>Methanobacteriati</taxon>
        <taxon>Methanobacteriota</taxon>
        <taxon>Stenosarchaea group</taxon>
        <taxon>Halobacteria</taxon>
        <taxon>Halobacteriales</taxon>
        <taxon>Natrialbaceae</taxon>
        <taxon>Natrarchaeobaculum</taxon>
    </lineage>
</organism>
<feature type="transmembrane region" description="Helical" evidence="6">
    <location>
        <begin position="447"/>
        <end position="466"/>
    </location>
</feature>
<feature type="transmembrane region" description="Helical" evidence="6">
    <location>
        <begin position="379"/>
        <end position="402"/>
    </location>
</feature>
<feature type="transmembrane region" description="Helical" evidence="6">
    <location>
        <begin position="414"/>
        <end position="435"/>
    </location>
</feature>
<accession>A0A2Z2I280</accession>
<evidence type="ECO:0000256" key="1">
    <source>
        <dbReference type="ARBA" id="ARBA00004651"/>
    </source>
</evidence>
<dbReference type="KEGG" id="naj:B1756_14535"/>
<dbReference type="GO" id="GO:0005886">
    <property type="term" value="C:plasma membrane"/>
    <property type="evidence" value="ECO:0007669"/>
    <property type="project" value="UniProtKB-SubCell"/>
</dbReference>
<feature type="transmembrane region" description="Helical" evidence="6">
    <location>
        <begin position="159"/>
        <end position="192"/>
    </location>
</feature>
<dbReference type="OrthoDB" id="112053at2157"/>
<proteinExistence type="predicted"/>
<dbReference type="PANTHER" id="PTHR30250:SF28">
    <property type="entry name" value="POLYSACCHARIDE BIOSYNTHESIS PROTEIN"/>
    <property type="match status" value="1"/>
</dbReference>
<evidence type="ECO:0000256" key="5">
    <source>
        <dbReference type="ARBA" id="ARBA00023136"/>
    </source>
</evidence>
<evidence type="ECO:0000256" key="6">
    <source>
        <dbReference type="SAM" id="Phobius"/>
    </source>
</evidence>
<feature type="transmembrane region" description="Helical" evidence="6">
    <location>
        <begin position="116"/>
        <end position="138"/>
    </location>
</feature>
<sequence>MNIGQTSLIVFLSKLAGSALGFIATIYFARVLGAEVLGIYAVIMSTVAWLQTGGKMGIAKATNKRISEGEDRGKFLVAGIVSLVLFITAISLVAIAATPFIESYLSDFENYSQTSVVYFILLLLAIKLVFIFVLEVLRGLHMVHIAGPLKPVKTATQSIIQLALVFAGLGLIGMLLGYFIGAIIVLLVAGVFLKIRPANPTSTHYQSLLNYAKFSWLGGLKSRALNDVDILILNAMVATGLVGIYSVVWSLSKFLDLFSSAIGETVFPEISKISKQQEIGEVKLLIEDAVAYAGLITIPGLVGGVVISDRLLQIYGPEFVQGVEILWMLLLAVLFFSYYRQFLNALNALDFPNLAFFSNIVFVVSNIVLNVILIWRFGWIGAAVASTLSILIGLVASYLLLIRIVTIEIPANEIGRQLVAAIAMGAIVAITRGTIESAGLIENNTIIVLGLVSLGTIVYTATLYQISPKFQTTVERNIPFNVPFRQ</sequence>
<keyword evidence="3 6" id="KW-0812">Transmembrane</keyword>
<dbReference type="Proteomes" id="UP000250088">
    <property type="component" value="Chromosome"/>
</dbReference>
<dbReference type="RefSeq" id="WP_086889184.1">
    <property type="nucleotide sequence ID" value="NZ_CP019893.1"/>
</dbReference>
<evidence type="ECO:0000313" key="8">
    <source>
        <dbReference type="Proteomes" id="UP000250088"/>
    </source>
</evidence>
<evidence type="ECO:0000313" key="7">
    <source>
        <dbReference type="EMBL" id="ARS90818.1"/>
    </source>
</evidence>
<comment type="subcellular location">
    <subcellularLocation>
        <location evidence="1">Cell membrane</location>
        <topology evidence="1">Multi-pass membrane protein</topology>
    </subcellularLocation>
</comment>
<feature type="transmembrane region" description="Helical" evidence="6">
    <location>
        <begin position="289"/>
        <end position="307"/>
    </location>
</feature>
<feature type="transmembrane region" description="Helical" evidence="6">
    <location>
        <begin position="75"/>
        <end position="96"/>
    </location>
</feature>
<protein>
    <submittedName>
        <fullName evidence="7">Uncharacterized protein</fullName>
    </submittedName>
</protein>
<name>A0A2Z2I280_9EURY</name>
<feature type="transmembrane region" description="Helical" evidence="6">
    <location>
        <begin position="319"/>
        <end position="339"/>
    </location>
</feature>
<dbReference type="EMBL" id="CP019893">
    <property type="protein sequence ID" value="ARS90818.1"/>
    <property type="molecule type" value="Genomic_DNA"/>
</dbReference>
<dbReference type="InterPro" id="IPR002797">
    <property type="entry name" value="Polysacc_synth"/>
</dbReference>
<dbReference type="AlphaFoldDB" id="A0A2Z2I280"/>
<keyword evidence="4 6" id="KW-1133">Transmembrane helix</keyword>
<dbReference type="InterPro" id="IPR050833">
    <property type="entry name" value="Poly_Biosynth_Transport"/>
</dbReference>
<feature type="transmembrane region" description="Helical" evidence="6">
    <location>
        <begin position="7"/>
        <end position="30"/>
    </location>
</feature>
<gene>
    <name evidence="7" type="ORF">B1756_14535</name>
</gene>
<feature type="transmembrane region" description="Helical" evidence="6">
    <location>
        <begin position="351"/>
        <end position="373"/>
    </location>
</feature>
<keyword evidence="8" id="KW-1185">Reference proteome</keyword>
<evidence type="ECO:0000256" key="3">
    <source>
        <dbReference type="ARBA" id="ARBA00022692"/>
    </source>
</evidence>
<feature type="transmembrane region" description="Helical" evidence="6">
    <location>
        <begin position="230"/>
        <end position="251"/>
    </location>
</feature>
<dbReference type="Pfam" id="PF01943">
    <property type="entry name" value="Polysacc_synt"/>
    <property type="match status" value="1"/>
</dbReference>
<keyword evidence="2" id="KW-1003">Cell membrane</keyword>
<keyword evidence="5 6" id="KW-0472">Membrane</keyword>
<dbReference type="GeneID" id="32895315"/>
<reference evidence="8" key="1">
    <citation type="submission" date="2017-02" db="EMBL/GenBank/DDBJ databases">
        <title>Natronthermophilus aegyptiacus gen. nov.,sp. nov., an aerobic, extremely halophilic alkalithermophilic archaeon isolated from the athalassohaline Wadi An Natrun, Egypt.</title>
        <authorList>
            <person name="Zhao B."/>
        </authorList>
    </citation>
    <scope>NUCLEOTIDE SEQUENCE [LARGE SCALE GENOMIC DNA]</scope>
    <source>
        <strain evidence="8">JW/NM-HA 15</strain>
    </source>
</reference>
<evidence type="ECO:0000256" key="2">
    <source>
        <dbReference type="ARBA" id="ARBA00022475"/>
    </source>
</evidence>
<dbReference type="PANTHER" id="PTHR30250">
    <property type="entry name" value="PST FAMILY PREDICTED COLANIC ACID TRANSPORTER"/>
    <property type="match status" value="1"/>
</dbReference>